<dbReference type="RefSeq" id="XP_037214779.1">
    <property type="nucleotide sequence ID" value="XM_037368811.1"/>
</dbReference>
<protein>
    <submittedName>
        <fullName evidence="2">Uncharacterized protein</fullName>
    </submittedName>
</protein>
<dbReference type="OrthoDB" id="3067436at2759"/>
<feature type="transmembrane region" description="Helical" evidence="1">
    <location>
        <begin position="114"/>
        <end position="133"/>
    </location>
</feature>
<evidence type="ECO:0000313" key="3">
    <source>
        <dbReference type="Proteomes" id="UP000636479"/>
    </source>
</evidence>
<keyword evidence="1" id="KW-0472">Membrane</keyword>
<organism evidence="2 3">
    <name type="scientific">Mycena indigotica</name>
    <dbReference type="NCBI Taxonomy" id="2126181"/>
    <lineage>
        <taxon>Eukaryota</taxon>
        <taxon>Fungi</taxon>
        <taxon>Dikarya</taxon>
        <taxon>Basidiomycota</taxon>
        <taxon>Agaricomycotina</taxon>
        <taxon>Agaricomycetes</taxon>
        <taxon>Agaricomycetidae</taxon>
        <taxon>Agaricales</taxon>
        <taxon>Marasmiineae</taxon>
        <taxon>Mycenaceae</taxon>
        <taxon>Mycena</taxon>
    </lineage>
</organism>
<proteinExistence type="predicted"/>
<accession>A0A8H6VS72</accession>
<feature type="transmembrane region" description="Helical" evidence="1">
    <location>
        <begin position="21"/>
        <end position="39"/>
    </location>
</feature>
<sequence>MPTVANACYAYFLTRRIWILLSRYIAVALFLVGLLAPIMDIAFSDPSVFPHCRMLNPAPVARIGHSLYPVLFSPVLRSMFDALSTFAFLYYLWFHSSLGQPRSIFVQHLIGEEIRALLLIFGIMAMEAVFFQIPSARAHGRNFIAPLVEALTATLTSRLMLGLAPKPTQGELETRTAVPSSYLHFRPTGENSLMETGLRTRTVPPEWGWHRFATGAGSGRGTPSIFAEYPLPGQAMPVEMGEFEWEEFER</sequence>
<evidence type="ECO:0000313" key="2">
    <source>
        <dbReference type="EMBL" id="KAF7292052.1"/>
    </source>
</evidence>
<reference evidence="2" key="1">
    <citation type="submission" date="2020-05" db="EMBL/GenBank/DDBJ databases">
        <title>Mycena genomes resolve the evolution of fungal bioluminescence.</title>
        <authorList>
            <person name="Tsai I.J."/>
        </authorList>
    </citation>
    <scope>NUCLEOTIDE SEQUENCE</scope>
    <source>
        <strain evidence="2">171206Taipei</strain>
    </source>
</reference>
<dbReference type="GeneID" id="59351327"/>
<feature type="transmembrane region" description="Helical" evidence="1">
    <location>
        <begin position="75"/>
        <end position="93"/>
    </location>
</feature>
<dbReference type="Proteomes" id="UP000636479">
    <property type="component" value="Unassembled WGS sequence"/>
</dbReference>
<comment type="caution">
    <text evidence="2">The sequence shown here is derived from an EMBL/GenBank/DDBJ whole genome shotgun (WGS) entry which is preliminary data.</text>
</comment>
<gene>
    <name evidence="2" type="ORF">MIND_01231300</name>
</gene>
<keyword evidence="1" id="KW-0812">Transmembrane</keyword>
<evidence type="ECO:0000256" key="1">
    <source>
        <dbReference type="SAM" id="Phobius"/>
    </source>
</evidence>
<keyword evidence="3" id="KW-1185">Reference proteome</keyword>
<dbReference type="AlphaFoldDB" id="A0A8H6VS72"/>
<name>A0A8H6VS72_9AGAR</name>
<keyword evidence="1" id="KW-1133">Transmembrane helix</keyword>
<dbReference type="EMBL" id="JACAZF010000012">
    <property type="protein sequence ID" value="KAF7292052.1"/>
    <property type="molecule type" value="Genomic_DNA"/>
</dbReference>